<sequence length="180" mass="20490">MSIRTYDLAILDYIQAHLAHPNFDSYMIFLSKIGNFTLIWLILGGILWLIPSTRNHSKQVFTSLAIYAVLSNVLKFIIQRPRPFEIVDVDLLIYPPIGHSFPSGHTASSWAVAITLWRLRTPLRYPAMLLAILISYSRLYLYVHYPTDILGGIVLGCIIAFITAKIFAAKESWTHQQVKS</sequence>
<keyword evidence="4" id="KW-1185">Reference proteome</keyword>
<feature type="transmembrane region" description="Helical" evidence="1">
    <location>
        <begin position="149"/>
        <end position="168"/>
    </location>
</feature>
<reference evidence="3 4" key="1">
    <citation type="submission" date="2010-10" db="EMBL/GenBank/DDBJ databases">
        <authorList>
            <person name="Durkin A.S."/>
            <person name="Madupu R."/>
            <person name="Torralba M."/>
            <person name="Gillis M."/>
            <person name="Methe B."/>
            <person name="Sutton G."/>
            <person name="Nelson K.E."/>
        </authorList>
    </citation>
    <scope>NUCLEOTIDE SEQUENCE [LARGE SCALE GENOMIC DNA]</scope>
    <source>
        <strain evidence="3 4">ACS-139-V-Col8</strain>
    </source>
</reference>
<dbReference type="RefSeq" id="WP_006417452.1">
    <property type="nucleotide sequence ID" value="NZ_AENN01000001.1"/>
</dbReference>
<evidence type="ECO:0000313" key="4">
    <source>
        <dbReference type="Proteomes" id="UP000005990"/>
    </source>
</evidence>
<dbReference type="STRING" id="908337.HMPREF9257_0883"/>
<name>E4KLQ1_9LACT</name>
<dbReference type="SUPFAM" id="SSF48317">
    <property type="entry name" value="Acid phosphatase/Vanadium-dependent haloperoxidase"/>
    <property type="match status" value="1"/>
</dbReference>
<keyword evidence="1" id="KW-0812">Transmembrane</keyword>
<comment type="caution">
    <text evidence="3">The sequence shown here is derived from an EMBL/GenBank/DDBJ whole genome shotgun (WGS) entry which is preliminary data.</text>
</comment>
<organism evidence="3 4">
    <name type="scientific">Eremococcus coleocola ACS-139-V-Col8</name>
    <dbReference type="NCBI Taxonomy" id="908337"/>
    <lineage>
        <taxon>Bacteria</taxon>
        <taxon>Bacillati</taxon>
        <taxon>Bacillota</taxon>
        <taxon>Bacilli</taxon>
        <taxon>Lactobacillales</taxon>
        <taxon>Aerococcaceae</taxon>
        <taxon>Eremococcus</taxon>
    </lineage>
</organism>
<evidence type="ECO:0000256" key="1">
    <source>
        <dbReference type="SAM" id="Phobius"/>
    </source>
</evidence>
<feature type="transmembrane region" description="Helical" evidence="1">
    <location>
        <begin position="125"/>
        <end position="143"/>
    </location>
</feature>
<dbReference type="Pfam" id="PF01569">
    <property type="entry name" value="PAP2"/>
    <property type="match status" value="1"/>
</dbReference>
<accession>E4KLQ1</accession>
<feature type="transmembrane region" description="Helical" evidence="1">
    <location>
        <begin position="26"/>
        <end position="50"/>
    </location>
</feature>
<gene>
    <name evidence="3" type="ORF">HMPREF9257_0883</name>
</gene>
<dbReference type="AlphaFoldDB" id="E4KLQ1"/>
<evidence type="ECO:0000313" key="3">
    <source>
        <dbReference type="EMBL" id="EFR31967.1"/>
    </source>
</evidence>
<keyword evidence="1" id="KW-1133">Transmembrane helix</keyword>
<dbReference type="OrthoDB" id="9789113at2"/>
<feature type="domain" description="Phosphatidic acid phosphatase type 2/haloperoxidase" evidence="2">
    <location>
        <begin position="58"/>
        <end position="164"/>
    </location>
</feature>
<dbReference type="EMBL" id="AENN01000001">
    <property type="protein sequence ID" value="EFR31967.1"/>
    <property type="molecule type" value="Genomic_DNA"/>
</dbReference>
<dbReference type="InterPro" id="IPR000326">
    <property type="entry name" value="PAP2/HPO"/>
</dbReference>
<proteinExistence type="predicted"/>
<dbReference type="InterPro" id="IPR036938">
    <property type="entry name" value="PAP2/HPO_sf"/>
</dbReference>
<evidence type="ECO:0000259" key="2">
    <source>
        <dbReference type="SMART" id="SM00014"/>
    </source>
</evidence>
<dbReference type="SMART" id="SM00014">
    <property type="entry name" value="acidPPc"/>
    <property type="match status" value="1"/>
</dbReference>
<dbReference type="Gene3D" id="1.20.144.10">
    <property type="entry name" value="Phosphatidic acid phosphatase type 2/haloperoxidase"/>
    <property type="match status" value="1"/>
</dbReference>
<dbReference type="Proteomes" id="UP000005990">
    <property type="component" value="Unassembled WGS sequence"/>
</dbReference>
<dbReference type="eggNOG" id="COG0671">
    <property type="taxonomic scope" value="Bacteria"/>
</dbReference>
<dbReference type="PANTHER" id="PTHR14969:SF13">
    <property type="entry name" value="AT30094P"/>
    <property type="match status" value="1"/>
</dbReference>
<protein>
    <submittedName>
        <fullName evidence="3">PAP2 family protein</fullName>
    </submittedName>
</protein>
<dbReference type="PANTHER" id="PTHR14969">
    <property type="entry name" value="SPHINGOSINE-1-PHOSPHATE PHOSPHOHYDROLASE"/>
    <property type="match status" value="1"/>
</dbReference>
<keyword evidence="1" id="KW-0472">Membrane</keyword>